<comment type="caution">
    <text evidence="1">The sequence shown here is derived from an EMBL/GenBank/DDBJ whole genome shotgun (WGS) entry which is preliminary data.</text>
</comment>
<dbReference type="PATRIC" id="fig|1127699.3.peg.556"/>
<evidence type="ECO:0000313" key="1">
    <source>
        <dbReference type="EMBL" id="EKY02898.1"/>
    </source>
</evidence>
<dbReference type="Proteomes" id="UP000010433">
    <property type="component" value="Unassembled WGS sequence"/>
</dbReference>
<proteinExistence type="predicted"/>
<keyword evidence="2" id="KW-1185">Reference proteome</keyword>
<dbReference type="EMBL" id="AMEP01000044">
    <property type="protein sequence ID" value="EKY02898.1"/>
    <property type="molecule type" value="Genomic_DNA"/>
</dbReference>
<dbReference type="AlphaFoldDB" id="L1NHP4"/>
<gene>
    <name evidence="1" type="ORF">HMPREF9151_00605</name>
</gene>
<evidence type="ECO:0000313" key="2">
    <source>
        <dbReference type="Proteomes" id="UP000010433"/>
    </source>
</evidence>
<dbReference type="HOGENOM" id="CLU_138519_0_0_10"/>
<name>L1NHP4_9BACT</name>
<organism evidence="1 2">
    <name type="scientific">Hoylesella saccharolytica F0055</name>
    <dbReference type="NCBI Taxonomy" id="1127699"/>
    <lineage>
        <taxon>Bacteria</taxon>
        <taxon>Pseudomonadati</taxon>
        <taxon>Bacteroidota</taxon>
        <taxon>Bacteroidia</taxon>
        <taxon>Bacteroidales</taxon>
        <taxon>Prevotellaceae</taxon>
        <taxon>Hoylesella</taxon>
    </lineage>
</organism>
<accession>L1NHP4</accession>
<sequence length="178" mass="20492">MQPSKQALDRMSVNMYRKENHKNRNMKRSKIRMILGTAILCVWAFTGCCCYKTTGKIQKVGYKEAHNYFLNQGQERAVGSKITTQKDFDRCFGMAAFMGKGGNPTVINFKKEFVIPIVLPETDKDTDILDVSLEGNERELKLTYRVKEGKQQSFFMQPIKLLIVDNAYKQAQITVYKL</sequence>
<protein>
    <submittedName>
        <fullName evidence="1">Uncharacterized protein</fullName>
    </submittedName>
</protein>
<reference evidence="1 2" key="1">
    <citation type="submission" date="2012-05" db="EMBL/GenBank/DDBJ databases">
        <authorList>
            <person name="Weinstock G."/>
            <person name="Sodergren E."/>
            <person name="Lobos E.A."/>
            <person name="Fulton L."/>
            <person name="Fulton R."/>
            <person name="Courtney L."/>
            <person name="Fronick C."/>
            <person name="O'Laughlin M."/>
            <person name="Godfrey J."/>
            <person name="Wilson R.M."/>
            <person name="Miner T."/>
            <person name="Farmer C."/>
            <person name="Delehaunty K."/>
            <person name="Cordes M."/>
            <person name="Minx P."/>
            <person name="Tomlinson C."/>
            <person name="Chen J."/>
            <person name="Wollam A."/>
            <person name="Pepin K.H."/>
            <person name="Bhonagiri V."/>
            <person name="Zhang X."/>
            <person name="Suruliraj S."/>
            <person name="Warren W."/>
            <person name="Mitreva M."/>
            <person name="Mardis E.R."/>
            <person name="Wilson R.K."/>
        </authorList>
    </citation>
    <scope>NUCLEOTIDE SEQUENCE [LARGE SCALE GENOMIC DNA]</scope>
    <source>
        <strain evidence="1 2">F0055</strain>
    </source>
</reference>